<name>A0A0M6XSQ0_9RHOB</name>
<evidence type="ECO:0000256" key="4">
    <source>
        <dbReference type="ARBA" id="ARBA00022490"/>
    </source>
</evidence>
<dbReference type="GO" id="GO:0009037">
    <property type="term" value="F:tyrosine-based site-specific recombinase activity"/>
    <property type="evidence" value="ECO:0007669"/>
    <property type="project" value="UniProtKB-UniRule"/>
</dbReference>
<comment type="subcellular location">
    <subcellularLocation>
        <location evidence="1 11">Cytoplasm</location>
    </subcellularLocation>
</comment>
<dbReference type="InterPro" id="IPR010998">
    <property type="entry name" value="Integrase_recombinase_N"/>
</dbReference>
<evidence type="ECO:0000256" key="10">
    <source>
        <dbReference type="ARBA" id="ARBA00023306"/>
    </source>
</evidence>
<sequence length="311" mass="33813">MTGTGALWIDLFLEAQAAERGAALNSLMAYRRDLDDYAAHLTARGQTVATATKAQIEAYLIACEAAGLAASTRARRLAAIRGLYRFAYDDGLRQDDPAIRISGPQKPKSLPKTLSEAQVDALLNAAEDMGRTELERLRDTCLMQLLYATGMRVSELVGLPVSAARGDPRMLLVRGKGGKERMVPLSPQARDAMAAWLAFRDAEADRNRVERGTPAPAHLFPSRGKSGHLTRIWFHGRIKALAAFAGLDPAKVSPHVLRHAFATHLLSGGADLRAIQTMLGHADISTTEIYTHVLETRLRELVLTHHPLAGS</sequence>
<dbReference type="InterPro" id="IPR013762">
    <property type="entry name" value="Integrase-like_cat_sf"/>
</dbReference>
<dbReference type="CDD" id="cd00798">
    <property type="entry name" value="INT_XerDC_C"/>
    <property type="match status" value="1"/>
</dbReference>
<accession>A0A0M6XSQ0</accession>
<feature type="domain" description="Core-binding (CB)" evidence="13">
    <location>
        <begin position="3"/>
        <end position="88"/>
    </location>
</feature>
<dbReference type="InterPro" id="IPR004107">
    <property type="entry name" value="Integrase_SAM-like_N"/>
</dbReference>
<comment type="function">
    <text evidence="11">Site-specific tyrosine recombinase, which acts by catalyzing the cutting and rejoining of the recombining DNA molecules. The XerC-XerD complex is essential to convert dimers of the bacterial chromosome into monomers to permit their segregation at cell division. It also contributes to the segregational stability of plasmids.</text>
</comment>
<dbReference type="InterPro" id="IPR023009">
    <property type="entry name" value="Tyrosine_recombinase_XerC/XerD"/>
</dbReference>
<dbReference type="RefSeq" id="WP_055683567.1">
    <property type="nucleotide sequence ID" value="NZ_CXPG01000021.1"/>
</dbReference>
<keyword evidence="15" id="KW-1185">Reference proteome</keyword>
<evidence type="ECO:0000256" key="2">
    <source>
        <dbReference type="ARBA" id="ARBA00010450"/>
    </source>
</evidence>
<dbReference type="Gene3D" id="1.10.150.130">
    <property type="match status" value="1"/>
</dbReference>
<dbReference type="GO" id="GO:0005737">
    <property type="term" value="C:cytoplasm"/>
    <property type="evidence" value="ECO:0007669"/>
    <property type="project" value="UniProtKB-SubCell"/>
</dbReference>
<keyword evidence="7 11" id="KW-0229">DNA integration</keyword>
<evidence type="ECO:0000313" key="15">
    <source>
        <dbReference type="Proteomes" id="UP000048908"/>
    </source>
</evidence>
<keyword evidence="10 11" id="KW-0131">Cell cycle</keyword>
<feature type="active site" evidence="11">
    <location>
        <position position="255"/>
    </location>
</feature>
<keyword evidence="4 11" id="KW-0963">Cytoplasm</keyword>
<feature type="active site" evidence="11">
    <location>
        <position position="152"/>
    </location>
</feature>
<organism evidence="14 15">
    <name type="scientific">Jannaschia rubra</name>
    <dbReference type="NCBI Taxonomy" id="282197"/>
    <lineage>
        <taxon>Bacteria</taxon>
        <taxon>Pseudomonadati</taxon>
        <taxon>Pseudomonadota</taxon>
        <taxon>Alphaproteobacteria</taxon>
        <taxon>Rhodobacterales</taxon>
        <taxon>Roseobacteraceae</taxon>
        <taxon>Jannaschia</taxon>
    </lineage>
</organism>
<dbReference type="InterPro" id="IPR002104">
    <property type="entry name" value="Integrase_catalytic"/>
</dbReference>
<keyword evidence="5 11" id="KW-0132">Cell division</keyword>
<dbReference type="InterPro" id="IPR044068">
    <property type="entry name" value="CB"/>
</dbReference>
<evidence type="ECO:0000259" key="13">
    <source>
        <dbReference type="PROSITE" id="PS51900"/>
    </source>
</evidence>
<dbReference type="OrthoDB" id="9801717at2"/>
<evidence type="ECO:0000256" key="3">
    <source>
        <dbReference type="ARBA" id="ARBA00015810"/>
    </source>
</evidence>
<evidence type="ECO:0000256" key="8">
    <source>
        <dbReference type="ARBA" id="ARBA00023125"/>
    </source>
</evidence>
<dbReference type="NCBIfam" id="NF001399">
    <property type="entry name" value="PRK00283.1"/>
    <property type="match status" value="1"/>
</dbReference>
<feature type="active site" description="O-(3'-phospho-DNA)-tyrosine intermediate" evidence="11">
    <location>
        <position position="290"/>
    </location>
</feature>
<dbReference type="HAMAP" id="MF_01807">
    <property type="entry name" value="Recomb_XerD"/>
    <property type="match status" value="1"/>
</dbReference>
<feature type="domain" description="Tyr recombinase" evidence="12">
    <location>
        <begin position="109"/>
        <end position="303"/>
    </location>
</feature>
<gene>
    <name evidence="14" type="primary">xerD_2</name>
    <name evidence="11" type="synonym">xerD</name>
    <name evidence="14" type="ORF">JAN5088_02979</name>
</gene>
<dbReference type="PANTHER" id="PTHR30349:SF90">
    <property type="entry name" value="TYROSINE RECOMBINASE XERD"/>
    <property type="match status" value="1"/>
</dbReference>
<feature type="active site" evidence="11">
    <location>
        <position position="258"/>
    </location>
</feature>
<feature type="active site" evidence="11">
    <location>
        <position position="281"/>
    </location>
</feature>
<proteinExistence type="inferred from homology"/>
<comment type="subunit">
    <text evidence="11">Forms a cyclic heterotetrameric complex composed of two molecules of XerC and two molecules of XerD.</text>
</comment>
<reference evidence="14 15" key="1">
    <citation type="submission" date="2015-07" db="EMBL/GenBank/DDBJ databases">
        <authorList>
            <person name="Noorani M."/>
        </authorList>
    </citation>
    <scope>NUCLEOTIDE SEQUENCE [LARGE SCALE GENOMIC DNA]</scope>
    <source>
        <strain evidence="14 15">CECT 5088</strain>
    </source>
</reference>
<dbReference type="EMBL" id="CXPG01000021">
    <property type="protein sequence ID" value="CTQ34186.1"/>
    <property type="molecule type" value="Genomic_DNA"/>
</dbReference>
<evidence type="ECO:0000256" key="6">
    <source>
        <dbReference type="ARBA" id="ARBA00022829"/>
    </source>
</evidence>
<keyword evidence="6 11" id="KW-0159">Chromosome partition</keyword>
<evidence type="ECO:0000256" key="5">
    <source>
        <dbReference type="ARBA" id="ARBA00022618"/>
    </source>
</evidence>
<dbReference type="AlphaFoldDB" id="A0A0M6XSQ0"/>
<dbReference type="GO" id="GO:0007059">
    <property type="term" value="P:chromosome segregation"/>
    <property type="evidence" value="ECO:0007669"/>
    <property type="project" value="UniProtKB-UniRule"/>
</dbReference>
<evidence type="ECO:0000256" key="7">
    <source>
        <dbReference type="ARBA" id="ARBA00022908"/>
    </source>
</evidence>
<keyword evidence="9 11" id="KW-0233">DNA recombination</keyword>
<dbReference type="HAMAP" id="MF_01808">
    <property type="entry name" value="Recomb_XerC_XerD"/>
    <property type="match status" value="1"/>
</dbReference>
<evidence type="ECO:0000313" key="14">
    <source>
        <dbReference type="EMBL" id="CTQ34186.1"/>
    </source>
</evidence>
<dbReference type="PANTHER" id="PTHR30349">
    <property type="entry name" value="PHAGE INTEGRASE-RELATED"/>
    <property type="match status" value="1"/>
</dbReference>
<evidence type="ECO:0000256" key="9">
    <source>
        <dbReference type="ARBA" id="ARBA00023172"/>
    </source>
</evidence>
<evidence type="ECO:0000256" key="1">
    <source>
        <dbReference type="ARBA" id="ARBA00004496"/>
    </source>
</evidence>
<dbReference type="InterPro" id="IPR050090">
    <property type="entry name" value="Tyrosine_recombinase_XerCD"/>
</dbReference>
<keyword evidence="8 11" id="KW-0238">DNA-binding</keyword>
<protein>
    <recommendedName>
        <fullName evidence="3 11">Tyrosine recombinase XerD</fullName>
    </recommendedName>
</protein>
<dbReference type="GO" id="GO:0051301">
    <property type="term" value="P:cell division"/>
    <property type="evidence" value="ECO:0007669"/>
    <property type="project" value="UniProtKB-KW"/>
</dbReference>
<dbReference type="Pfam" id="PF02899">
    <property type="entry name" value="Phage_int_SAM_1"/>
    <property type="match status" value="1"/>
</dbReference>
<evidence type="ECO:0000259" key="12">
    <source>
        <dbReference type="PROSITE" id="PS51898"/>
    </source>
</evidence>
<dbReference type="SUPFAM" id="SSF56349">
    <property type="entry name" value="DNA breaking-rejoining enzymes"/>
    <property type="match status" value="1"/>
</dbReference>
<comment type="similarity">
    <text evidence="2 11">Belongs to the 'phage' integrase family. XerD subfamily.</text>
</comment>
<feature type="active site" evidence="11">
    <location>
        <position position="176"/>
    </location>
</feature>
<dbReference type="PROSITE" id="PS51898">
    <property type="entry name" value="TYR_RECOMBINASE"/>
    <property type="match status" value="1"/>
</dbReference>
<dbReference type="STRING" id="282197.SAMN04488517_103158"/>
<dbReference type="InterPro" id="IPR011010">
    <property type="entry name" value="DNA_brk_join_enz"/>
</dbReference>
<dbReference type="GO" id="GO:0003677">
    <property type="term" value="F:DNA binding"/>
    <property type="evidence" value="ECO:0007669"/>
    <property type="project" value="UniProtKB-UniRule"/>
</dbReference>
<dbReference type="Gene3D" id="1.10.443.10">
    <property type="entry name" value="Intergrase catalytic core"/>
    <property type="match status" value="1"/>
</dbReference>
<dbReference type="Pfam" id="PF00589">
    <property type="entry name" value="Phage_integrase"/>
    <property type="match status" value="1"/>
</dbReference>
<evidence type="ECO:0000256" key="11">
    <source>
        <dbReference type="HAMAP-Rule" id="MF_01807"/>
    </source>
</evidence>
<dbReference type="InterPro" id="IPR011932">
    <property type="entry name" value="Recomb_XerD"/>
</dbReference>
<dbReference type="GO" id="GO:0006313">
    <property type="term" value="P:DNA transposition"/>
    <property type="evidence" value="ECO:0007669"/>
    <property type="project" value="UniProtKB-UniRule"/>
</dbReference>
<dbReference type="PROSITE" id="PS51900">
    <property type="entry name" value="CB"/>
    <property type="match status" value="1"/>
</dbReference>
<dbReference type="Proteomes" id="UP000048908">
    <property type="component" value="Unassembled WGS sequence"/>
</dbReference>